<protein>
    <submittedName>
        <fullName evidence="2">ABC transporter, extracellular substrate binding protein</fullName>
    </submittedName>
</protein>
<comment type="caution">
    <text evidence="2">The sequence shown here is derived from an EMBL/GenBank/DDBJ whole genome shotgun (WGS) entry which is preliminary data.</text>
</comment>
<feature type="chain" id="PRO_5031330078" evidence="1">
    <location>
        <begin position="23"/>
        <end position="434"/>
    </location>
</feature>
<proteinExistence type="predicted"/>
<dbReference type="InterPro" id="IPR050490">
    <property type="entry name" value="Bact_solute-bd_prot1"/>
</dbReference>
<dbReference type="EMBL" id="JAAIIH010000013">
    <property type="protein sequence ID" value="NMN00947.1"/>
    <property type="molecule type" value="Genomic_DNA"/>
</dbReference>
<gene>
    <name evidence="2" type="ORF">G1C96_1529</name>
</gene>
<accession>A0A7Y0F4K1</accession>
<evidence type="ECO:0000313" key="3">
    <source>
        <dbReference type="Proteomes" id="UP000588277"/>
    </source>
</evidence>
<dbReference type="SUPFAM" id="SSF53850">
    <property type="entry name" value="Periplasmic binding protein-like II"/>
    <property type="match status" value="1"/>
</dbReference>
<dbReference type="PANTHER" id="PTHR43649">
    <property type="entry name" value="ARABINOSE-BINDING PROTEIN-RELATED"/>
    <property type="match status" value="1"/>
</dbReference>
<dbReference type="Pfam" id="PF13416">
    <property type="entry name" value="SBP_bac_8"/>
    <property type="match status" value="1"/>
</dbReference>
<dbReference type="Gene3D" id="3.40.190.10">
    <property type="entry name" value="Periplasmic binding protein-like II"/>
    <property type="match status" value="2"/>
</dbReference>
<dbReference type="InterPro" id="IPR006059">
    <property type="entry name" value="SBP"/>
</dbReference>
<evidence type="ECO:0000256" key="1">
    <source>
        <dbReference type="SAM" id="SignalP"/>
    </source>
</evidence>
<dbReference type="RefSeq" id="WP_169276033.1">
    <property type="nucleotide sequence ID" value="NZ_JAAIIH010000013.1"/>
</dbReference>
<dbReference type="Proteomes" id="UP000588277">
    <property type="component" value="Unassembled WGS sequence"/>
</dbReference>
<feature type="signal peptide" evidence="1">
    <location>
        <begin position="1"/>
        <end position="22"/>
    </location>
</feature>
<organism evidence="2 3">
    <name type="scientific">Bifidobacterium moraviense</name>
    <dbReference type="NCBI Taxonomy" id="2675323"/>
    <lineage>
        <taxon>Bacteria</taxon>
        <taxon>Bacillati</taxon>
        <taxon>Actinomycetota</taxon>
        <taxon>Actinomycetes</taxon>
        <taxon>Bifidobacteriales</taxon>
        <taxon>Bifidobacteriaceae</taxon>
        <taxon>Bifidobacterium</taxon>
    </lineage>
</organism>
<keyword evidence="3" id="KW-1185">Reference proteome</keyword>
<dbReference type="PROSITE" id="PS51257">
    <property type="entry name" value="PROKAR_LIPOPROTEIN"/>
    <property type="match status" value="1"/>
</dbReference>
<keyword evidence="1" id="KW-0732">Signal</keyword>
<reference evidence="2 3" key="1">
    <citation type="submission" date="2020-02" db="EMBL/GenBank/DDBJ databases">
        <title>Characterization of phylogenetic diversity of novel bifidobacterial species isolated in Czech ZOOs.</title>
        <authorList>
            <person name="Lugli G.A."/>
            <person name="Vera N.B."/>
            <person name="Ventura M."/>
        </authorList>
    </citation>
    <scope>NUCLEOTIDE SEQUENCE [LARGE SCALE GENOMIC DNA]</scope>
    <source>
        <strain evidence="2 3">DSM 109958</strain>
    </source>
</reference>
<name>A0A7Y0F4K1_9BIFI</name>
<sequence length="434" mass="47778">MNNHVRKAIAVAAIGAMSVSLAACGGGSSNGSSDSGKLTIAWWGNQTRNERQRKVDDLFAGKHDGLTIDGQFSQYNDYWQKMATNAAGKTLPDIIQMDFSYLSQYIDNKLLEPLDDYVSSGKIDLSDVDDNTVSSGRGTDGKLYALPSAVNAPTMVYNKTLLDSLGITIPDNWTLDDFQNIAREVYAKAGVRTHFGYMGDAYNLEYNLRAHDVSLFDGDALGTTDPKYYEEYFKVFENGYKEGWHLTAEFYTGITLNSQEQSPLVNYSSPDTQSWVSLSWSNQIVSFANVSDKNELALAPWPSANVKKSNYVHPSQYWAISRTSKNKDLAADFINFYTNDAEAAKIMLTDRGIPISSKMIDAITPSLTKYEKVAADYQKTVGENSSPINQPMPAKAAEINSTVIPTIEESIMYGKLDAAGAAQEFIAKAQDALK</sequence>
<evidence type="ECO:0000313" key="2">
    <source>
        <dbReference type="EMBL" id="NMN00947.1"/>
    </source>
</evidence>
<dbReference type="AlphaFoldDB" id="A0A7Y0F4K1"/>
<dbReference type="PANTHER" id="PTHR43649:SF11">
    <property type="entry name" value="ABC TRANSPORTER SUBSTRATE-BINDING PROTEIN YESO-RELATED"/>
    <property type="match status" value="1"/>
</dbReference>